<keyword evidence="2" id="KW-1185">Reference proteome</keyword>
<name>A0A1E1MUM8_RHYSE</name>
<organism evidence="1 2">
    <name type="scientific">Rhynchosporium secalis</name>
    <name type="common">Barley scald fungus</name>
    <dbReference type="NCBI Taxonomy" id="38038"/>
    <lineage>
        <taxon>Eukaryota</taxon>
        <taxon>Fungi</taxon>
        <taxon>Dikarya</taxon>
        <taxon>Ascomycota</taxon>
        <taxon>Pezizomycotina</taxon>
        <taxon>Leotiomycetes</taxon>
        <taxon>Helotiales</taxon>
        <taxon>Ploettnerulaceae</taxon>
        <taxon>Rhynchosporium</taxon>
    </lineage>
</organism>
<protein>
    <submittedName>
        <fullName evidence="1">Uncharacterized protein</fullName>
    </submittedName>
</protein>
<dbReference type="Proteomes" id="UP000177625">
    <property type="component" value="Unassembled WGS sequence"/>
</dbReference>
<proteinExistence type="predicted"/>
<reference evidence="2" key="1">
    <citation type="submission" date="2016-03" db="EMBL/GenBank/DDBJ databases">
        <authorList>
            <person name="Guldener U."/>
        </authorList>
    </citation>
    <scope>NUCLEOTIDE SEQUENCE [LARGE SCALE GENOMIC DNA]</scope>
</reference>
<dbReference type="AlphaFoldDB" id="A0A1E1MUM8"/>
<dbReference type="EMBL" id="FJVC01000626">
    <property type="protein sequence ID" value="CZT52804.1"/>
    <property type="molecule type" value="Genomic_DNA"/>
</dbReference>
<evidence type="ECO:0000313" key="1">
    <source>
        <dbReference type="EMBL" id="CZT52804.1"/>
    </source>
</evidence>
<sequence>MLPVTSMLMNPGPLTPLEVLRNASNYNHDPPAPRVRLRYCVTWSRKYNRVSTSLAYVYILCSTYKVSKSINVSITGIAIVSSSLNSCIQAPNTSNTFFSTAK</sequence>
<evidence type="ECO:0000313" key="2">
    <source>
        <dbReference type="Proteomes" id="UP000177625"/>
    </source>
</evidence>
<gene>
    <name evidence="1" type="ORF">RSE6_14182</name>
</gene>
<accession>A0A1E1MUM8</accession>